<evidence type="ECO:0000313" key="2">
    <source>
        <dbReference type="EMBL" id="HGZ78510.1"/>
    </source>
</evidence>
<name>A0A832I6N1_9THEM</name>
<protein>
    <submittedName>
        <fullName evidence="2">ATPase</fullName>
    </submittedName>
</protein>
<accession>A0A832I6N1</accession>
<sequence>MSLKDLVRHLVDKPLDLETRNLLVNREKEIQILNRLAEFQSYGVYGVAGETGVGKTTVLNFVEAKDACVKKINITLRESVDSILYDLIYNLARALEAEREIAREAKQIREWVTEEVASVRGFALGFSMVASANVNFQKSEMPRFNFFAAKEKLAELIERTVRMKEKLILLIDELDKERKEDVLRTLDAIKSQIVFEGLVVILALPYSIYREYSADRMRWNEAGNLENIFKDIVFLEPLSKSDIKELLIRRIREHLDLVSQEVLEIASDFADGNPRDAIWILNKTVFENVEEKRISKEHIVRTIEKLVGEYFVHQLTLTENQRKALRTLRDFTGSKEQLVSELQKVGIKRTTAYSVIEQLVQKKILLFRNGVYRLSGKFKHVDMNSLFQIR</sequence>
<dbReference type="EMBL" id="DTKQ01000009">
    <property type="protein sequence ID" value="HGZ78510.1"/>
    <property type="molecule type" value="Genomic_DNA"/>
</dbReference>
<dbReference type="InterPro" id="IPR011646">
    <property type="entry name" value="KAP_P-loop"/>
</dbReference>
<evidence type="ECO:0000259" key="1">
    <source>
        <dbReference type="Pfam" id="PF07693"/>
    </source>
</evidence>
<dbReference type="Pfam" id="PF07693">
    <property type="entry name" value="KAP_NTPase"/>
    <property type="match status" value="1"/>
</dbReference>
<organism evidence="2">
    <name type="scientific">Pseudothermotoga hypogea</name>
    <dbReference type="NCBI Taxonomy" id="57487"/>
    <lineage>
        <taxon>Bacteria</taxon>
        <taxon>Thermotogati</taxon>
        <taxon>Thermotogota</taxon>
        <taxon>Thermotogae</taxon>
        <taxon>Thermotogales</taxon>
        <taxon>Thermotogaceae</taxon>
        <taxon>Pseudothermotoga</taxon>
    </lineage>
</organism>
<dbReference type="SUPFAM" id="SSF52540">
    <property type="entry name" value="P-loop containing nucleoside triphosphate hydrolases"/>
    <property type="match status" value="1"/>
</dbReference>
<dbReference type="Gene3D" id="3.40.50.300">
    <property type="entry name" value="P-loop containing nucleotide triphosphate hydrolases"/>
    <property type="match status" value="1"/>
</dbReference>
<reference evidence="2" key="1">
    <citation type="journal article" date="2020" name="mSystems">
        <title>Genome- and Community-Level Interaction Insights into Carbon Utilization and Element Cycling Functions of Hydrothermarchaeota in Hydrothermal Sediment.</title>
        <authorList>
            <person name="Zhou Z."/>
            <person name="Liu Y."/>
            <person name="Xu W."/>
            <person name="Pan J."/>
            <person name="Luo Z.H."/>
            <person name="Li M."/>
        </authorList>
    </citation>
    <scope>NUCLEOTIDE SEQUENCE [LARGE SCALE GENOMIC DNA]</scope>
    <source>
        <strain evidence="2">SpSt-86</strain>
    </source>
</reference>
<proteinExistence type="predicted"/>
<dbReference type="AlphaFoldDB" id="A0A832I6N1"/>
<gene>
    <name evidence="2" type="ORF">ENW55_00810</name>
</gene>
<feature type="domain" description="KAP NTPase" evidence="1">
    <location>
        <begin position="44"/>
        <end position="256"/>
    </location>
</feature>
<dbReference type="InterPro" id="IPR027417">
    <property type="entry name" value="P-loop_NTPase"/>
</dbReference>
<comment type="caution">
    <text evidence="2">The sequence shown here is derived from an EMBL/GenBank/DDBJ whole genome shotgun (WGS) entry which is preliminary data.</text>
</comment>